<feature type="coiled-coil region" evidence="1">
    <location>
        <begin position="175"/>
        <end position="230"/>
    </location>
</feature>
<feature type="region of interest" description="Disordered" evidence="2">
    <location>
        <begin position="1"/>
        <end position="69"/>
    </location>
</feature>
<gene>
    <name evidence="3" type="ORF">NCGR_LOCUS49275</name>
</gene>
<protein>
    <submittedName>
        <fullName evidence="3">Uncharacterized protein</fullName>
    </submittedName>
</protein>
<dbReference type="AlphaFoldDB" id="A0A811R7D0"/>
<dbReference type="EMBL" id="CAJGYO010000013">
    <property type="protein sequence ID" value="CAD6265970.1"/>
    <property type="molecule type" value="Genomic_DNA"/>
</dbReference>
<keyword evidence="1" id="KW-0175">Coiled coil</keyword>
<comment type="caution">
    <text evidence="3">The sequence shown here is derived from an EMBL/GenBank/DDBJ whole genome shotgun (WGS) entry which is preliminary data.</text>
</comment>
<evidence type="ECO:0000313" key="4">
    <source>
        <dbReference type="Proteomes" id="UP000604825"/>
    </source>
</evidence>
<feature type="compositionally biased region" description="Polar residues" evidence="2">
    <location>
        <begin position="1"/>
        <end position="10"/>
    </location>
</feature>
<feature type="compositionally biased region" description="Low complexity" evidence="2">
    <location>
        <begin position="48"/>
        <end position="57"/>
    </location>
</feature>
<keyword evidence="4" id="KW-1185">Reference proteome</keyword>
<proteinExistence type="predicted"/>
<reference evidence="3" key="1">
    <citation type="submission" date="2020-10" db="EMBL/GenBank/DDBJ databases">
        <authorList>
            <person name="Han B."/>
            <person name="Lu T."/>
            <person name="Zhao Q."/>
            <person name="Huang X."/>
            <person name="Zhao Y."/>
        </authorList>
    </citation>
    <scope>NUCLEOTIDE SEQUENCE</scope>
</reference>
<name>A0A811R7D0_9POAL</name>
<evidence type="ECO:0000256" key="2">
    <source>
        <dbReference type="SAM" id="MobiDB-lite"/>
    </source>
</evidence>
<evidence type="ECO:0000256" key="1">
    <source>
        <dbReference type="SAM" id="Coils"/>
    </source>
</evidence>
<accession>A0A811R7D0</accession>
<sequence length="350" mass="38208">MNSVVTTGSNRRACGSFGSGPSTRVGAAAGGGSQAEEAASREAETAEVEVVSVSSGEPSDVAEVTKPSRTEGPVALVRVGRDPYQWGSPRLTWSDRNQPGTPPVFVLDDAEEQGYWDRLQSRCEGFNKTLSLALSILHEDIRLAGQRTRKDEEAQRVKAEHVELLRVSAQHVSELGLIRREREQALGERDEARQECIIARQVRDIVKDQLKNATREVSQLAEENHTLTTEVQSLRAVLSHGREREAAKAKEIEGLKGKLAKVGTKLSLAQEALETEQREHSDLCSAVGLVRDAVGMVQVPVPADRSGGAERGLRRRPEEELDAIDVKVVELAKTLAAKFEDEVVPPSLEM</sequence>
<organism evidence="3 4">
    <name type="scientific">Miscanthus lutarioriparius</name>
    <dbReference type="NCBI Taxonomy" id="422564"/>
    <lineage>
        <taxon>Eukaryota</taxon>
        <taxon>Viridiplantae</taxon>
        <taxon>Streptophyta</taxon>
        <taxon>Embryophyta</taxon>
        <taxon>Tracheophyta</taxon>
        <taxon>Spermatophyta</taxon>
        <taxon>Magnoliopsida</taxon>
        <taxon>Liliopsida</taxon>
        <taxon>Poales</taxon>
        <taxon>Poaceae</taxon>
        <taxon>PACMAD clade</taxon>
        <taxon>Panicoideae</taxon>
        <taxon>Andropogonodae</taxon>
        <taxon>Andropogoneae</taxon>
        <taxon>Saccharinae</taxon>
        <taxon>Miscanthus</taxon>
    </lineage>
</organism>
<dbReference type="Proteomes" id="UP000604825">
    <property type="component" value="Unassembled WGS sequence"/>
</dbReference>
<evidence type="ECO:0000313" key="3">
    <source>
        <dbReference type="EMBL" id="CAD6265970.1"/>
    </source>
</evidence>